<dbReference type="GO" id="GO:0004844">
    <property type="term" value="F:uracil DNA N-glycosylase activity"/>
    <property type="evidence" value="ECO:0007669"/>
    <property type="project" value="UniProtKB-EC"/>
</dbReference>
<protein>
    <recommendedName>
        <fullName evidence="5 9">Uracil-DNA glycosylase</fullName>
        <shortName evidence="9">UDG</shortName>
        <ecNumber evidence="4 9">3.2.2.27</ecNumber>
    </recommendedName>
</protein>
<evidence type="ECO:0000256" key="6">
    <source>
        <dbReference type="ARBA" id="ARBA00022763"/>
    </source>
</evidence>
<evidence type="ECO:0000256" key="11">
    <source>
        <dbReference type="RuleBase" id="RU003780"/>
    </source>
</evidence>
<dbReference type="NCBIfam" id="NF003588">
    <property type="entry name" value="PRK05254.1-1"/>
    <property type="match status" value="1"/>
</dbReference>
<dbReference type="NCBIfam" id="TIGR00628">
    <property type="entry name" value="ung"/>
    <property type="match status" value="1"/>
</dbReference>
<evidence type="ECO:0000256" key="2">
    <source>
        <dbReference type="ARBA" id="ARBA00002631"/>
    </source>
</evidence>
<evidence type="ECO:0000256" key="1">
    <source>
        <dbReference type="ARBA" id="ARBA00001400"/>
    </source>
</evidence>
<evidence type="ECO:0000256" key="10">
    <source>
        <dbReference type="PROSITE-ProRule" id="PRU10072"/>
    </source>
</evidence>
<comment type="catalytic activity">
    <reaction evidence="1 9 11">
        <text>Hydrolyzes single-stranded DNA or mismatched double-stranded DNA and polynucleotides, releasing free uracil.</text>
        <dbReference type="EC" id="3.2.2.27"/>
    </reaction>
</comment>
<evidence type="ECO:0000256" key="7">
    <source>
        <dbReference type="ARBA" id="ARBA00022801"/>
    </source>
</evidence>
<dbReference type="InterPro" id="IPR036895">
    <property type="entry name" value="Uracil-DNA_glycosylase-like_sf"/>
</dbReference>
<dbReference type="SMART" id="SM00986">
    <property type="entry name" value="UDG"/>
    <property type="match status" value="1"/>
</dbReference>
<dbReference type="PROSITE" id="PS00130">
    <property type="entry name" value="U_DNA_GLYCOSYLASE"/>
    <property type="match status" value="1"/>
</dbReference>
<dbReference type="NCBIfam" id="NF003591">
    <property type="entry name" value="PRK05254.1-4"/>
    <property type="match status" value="1"/>
</dbReference>
<dbReference type="RefSeq" id="WP_206722133.1">
    <property type="nucleotide sequence ID" value="NZ_CP071090.1"/>
</dbReference>
<reference evidence="13 14" key="1">
    <citation type="submission" date="2021-02" db="EMBL/GenBank/DDBJ databases">
        <title>De Novo genome assembly of isolated myxobacteria.</title>
        <authorList>
            <person name="Stevens D.C."/>
        </authorList>
    </citation>
    <scope>NUCLEOTIDE SEQUENCE [LARGE SCALE GENOMIC DNA]</scope>
    <source>
        <strain evidence="14">SCPEA02</strain>
    </source>
</reference>
<dbReference type="HAMAP" id="MF_00148">
    <property type="entry name" value="UDG"/>
    <property type="match status" value="1"/>
</dbReference>
<evidence type="ECO:0000256" key="3">
    <source>
        <dbReference type="ARBA" id="ARBA00008184"/>
    </source>
</evidence>
<evidence type="ECO:0000259" key="12">
    <source>
        <dbReference type="SMART" id="SM00986"/>
    </source>
</evidence>
<dbReference type="InterPro" id="IPR005122">
    <property type="entry name" value="Uracil-DNA_glycosylase-like"/>
</dbReference>
<evidence type="ECO:0000313" key="13">
    <source>
        <dbReference type="EMBL" id="QSQ20553.1"/>
    </source>
</evidence>
<dbReference type="Gene3D" id="3.40.470.10">
    <property type="entry name" value="Uracil-DNA glycosylase-like domain"/>
    <property type="match status" value="1"/>
</dbReference>
<sequence length="225" mass="24910">MLADRLPEDWKHELRTAISSPSFLELERFVAEERKSATVFPSEEDLFSAFRLTPYADVKVLLLGQDPYHGPGQAHGLAFSVQPGVPPPPSLVNMFKELESDLKVPRPKSGSLIPWAKQGVLLLNAVLTVRQAEPNSHAGHGWEDFTDAVIRAVSAKQEPVVFLLWGKYAQKKKKLIDAKRHVVMEGTHPSPLSASNGFFGSKPFSKVNEALEARGRPTVDWHLSA</sequence>
<dbReference type="NCBIfam" id="NF003589">
    <property type="entry name" value="PRK05254.1-2"/>
    <property type="match status" value="1"/>
</dbReference>
<gene>
    <name evidence="9 13" type="primary">ung</name>
    <name evidence="13" type="ORF">JY651_35730</name>
</gene>
<comment type="function">
    <text evidence="2 9 11">Excises uracil residues from the DNA which can arise as a result of misincorporation of dUMP residues by DNA polymerase or due to deamination of cytosine.</text>
</comment>
<dbReference type="InterPro" id="IPR018085">
    <property type="entry name" value="Ura-DNA_Glyclase_AS"/>
</dbReference>
<keyword evidence="14" id="KW-1185">Reference proteome</keyword>
<dbReference type="CDD" id="cd10027">
    <property type="entry name" value="UDG-F1-like"/>
    <property type="match status" value="1"/>
</dbReference>
<keyword evidence="9" id="KW-0963">Cytoplasm</keyword>
<accession>A0ABX7NPD3</accession>
<dbReference type="EMBL" id="CP071090">
    <property type="protein sequence ID" value="QSQ20553.1"/>
    <property type="molecule type" value="Genomic_DNA"/>
</dbReference>
<dbReference type="PANTHER" id="PTHR11264:SF0">
    <property type="entry name" value="URACIL-DNA GLYCOSYLASE"/>
    <property type="match status" value="1"/>
</dbReference>
<proteinExistence type="inferred from homology"/>
<dbReference type="SMART" id="SM00987">
    <property type="entry name" value="UreE_C"/>
    <property type="match status" value="1"/>
</dbReference>
<dbReference type="InterPro" id="IPR002043">
    <property type="entry name" value="UDG_fam1"/>
</dbReference>
<dbReference type="SUPFAM" id="SSF52141">
    <property type="entry name" value="Uracil-DNA glycosylase-like"/>
    <property type="match status" value="1"/>
</dbReference>
<evidence type="ECO:0000313" key="14">
    <source>
        <dbReference type="Proteomes" id="UP000662747"/>
    </source>
</evidence>
<feature type="active site" description="Proton acceptor" evidence="9 10">
    <location>
        <position position="66"/>
    </location>
</feature>
<organism evidence="13 14">
    <name type="scientific">Pyxidicoccus parkwayensis</name>
    <dbReference type="NCBI Taxonomy" id="2813578"/>
    <lineage>
        <taxon>Bacteria</taxon>
        <taxon>Pseudomonadati</taxon>
        <taxon>Myxococcota</taxon>
        <taxon>Myxococcia</taxon>
        <taxon>Myxococcales</taxon>
        <taxon>Cystobacterineae</taxon>
        <taxon>Myxococcaceae</taxon>
        <taxon>Pyxidicoccus</taxon>
    </lineage>
</organism>
<evidence type="ECO:0000256" key="5">
    <source>
        <dbReference type="ARBA" id="ARBA00018429"/>
    </source>
</evidence>
<evidence type="ECO:0000256" key="4">
    <source>
        <dbReference type="ARBA" id="ARBA00012030"/>
    </source>
</evidence>
<dbReference type="NCBIfam" id="NF003592">
    <property type="entry name" value="PRK05254.1-5"/>
    <property type="match status" value="1"/>
</dbReference>
<keyword evidence="7 9" id="KW-0378">Hydrolase</keyword>
<dbReference type="EC" id="3.2.2.27" evidence="4 9"/>
<comment type="subcellular location">
    <subcellularLocation>
        <location evidence="9">Cytoplasm</location>
    </subcellularLocation>
</comment>
<feature type="domain" description="Uracil-DNA glycosylase-like" evidence="12">
    <location>
        <begin position="51"/>
        <end position="211"/>
    </location>
</feature>
<dbReference type="Proteomes" id="UP000662747">
    <property type="component" value="Chromosome"/>
</dbReference>
<keyword evidence="13" id="KW-0326">Glycosidase</keyword>
<name>A0ABX7NPD3_9BACT</name>
<keyword evidence="8 9" id="KW-0234">DNA repair</keyword>
<keyword evidence="6 9" id="KW-0227">DNA damage</keyword>
<dbReference type="PANTHER" id="PTHR11264">
    <property type="entry name" value="URACIL-DNA GLYCOSYLASE"/>
    <property type="match status" value="1"/>
</dbReference>
<dbReference type="Pfam" id="PF03167">
    <property type="entry name" value="UDG"/>
    <property type="match status" value="1"/>
</dbReference>
<evidence type="ECO:0000256" key="8">
    <source>
        <dbReference type="ARBA" id="ARBA00023204"/>
    </source>
</evidence>
<evidence type="ECO:0000256" key="9">
    <source>
        <dbReference type="HAMAP-Rule" id="MF_00148"/>
    </source>
</evidence>
<comment type="similarity">
    <text evidence="3 9 11">Belongs to the uracil-DNA glycosylase (UDG) superfamily. UNG family.</text>
</comment>